<dbReference type="OrthoDB" id="68483at2759"/>
<dbReference type="EMBL" id="KL596985">
    <property type="protein sequence ID" value="KER21198.1"/>
    <property type="molecule type" value="Genomic_DNA"/>
</dbReference>
<dbReference type="RefSeq" id="XP_009175057.1">
    <property type="nucleotide sequence ID" value="XM_009176793.1"/>
</dbReference>
<protein>
    <submittedName>
        <fullName evidence="1">Uncharacterized protein</fullName>
    </submittedName>
</protein>
<dbReference type="AlphaFoldDB" id="A0A074Z2L2"/>
<gene>
    <name evidence="1" type="ORF">T265_10425</name>
</gene>
<keyword evidence="2" id="KW-1185">Reference proteome</keyword>
<dbReference type="GeneID" id="20324593"/>
<dbReference type="KEGG" id="ovi:T265_10425"/>
<evidence type="ECO:0000313" key="1">
    <source>
        <dbReference type="EMBL" id="KER21198.1"/>
    </source>
</evidence>
<evidence type="ECO:0000313" key="2">
    <source>
        <dbReference type="Proteomes" id="UP000054324"/>
    </source>
</evidence>
<organism evidence="1 2">
    <name type="scientific">Opisthorchis viverrini</name>
    <name type="common">Southeast Asian liver fluke</name>
    <dbReference type="NCBI Taxonomy" id="6198"/>
    <lineage>
        <taxon>Eukaryota</taxon>
        <taxon>Metazoa</taxon>
        <taxon>Spiralia</taxon>
        <taxon>Lophotrochozoa</taxon>
        <taxon>Platyhelminthes</taxon>
        <taxon>Trematoda</taxon>
        <taxon>Digenea</taxon>
        <taxon>Opisthorchiida</taxon>
        <taxon>Opisthorchiata</taxon>
        <taxon>Opisthorchiidae</taxon>
        <taxon>Opisthorchis</taxon>
    </lineage>
</organism>
<dbReference type="Proteomes" id="UP000054324">
    <property type="component" value="Unassembled WGS sequence"/>
</dbReference>
<sequence>MCPESEAGLVRTYAVAPFRCLAAMLPEGGTRARIRPGYPGLDRRSREAGGGFEPWIFPSVNSRSNR</sequence>
<proteinExistence type="predicted"/>
<reference evidence="1 2" key="1">
    <citation type="submission" date="2013-11" db="EMBL/GenBank/DDBJ databases">
        <title>Opisthorchis viverrini - life in the bile duct.</title>
        <authorList>
            <person name="Young N.D."/>
            <person name="Nagarajan N."/>
            <person name="Lin S.J."/>
            <person name="Korhonen P.K."/>
            <person name="Jex A.R."/>
            <person name="Hall R.S."/>
            <person name="Safavi-Hemami H."/>
            <person name="Kaewkong W."/>
            <person name="Bertrand D."/>
            <person name="Gao S."/>
            <person name="Seet Q."/>
            <person name="Wongkham S."/>
            <person name="Teh B.T."/>
            <person name="Wongkham C."/>
            <person name="Intapan P.M."/>
            <person name="Maleewong W."/>
            <person name="Yang X."/>
            <person name="Hu M."/>
            <person name="Wang Z."/>
            <person name="Hofmann A."/>
            <person name="Sternberg P.W."/>
            <person name="Tan P."/>
            <person name="Wang J."/>
            <person name="Gasser R.B."/>
        </authorList>
    </citation>
    <scope>NUCLEOTIDE SEQUENCE [LARGE SCALE GENOMIC DNA]</scope>
</reference>
<name>A0A074Z2L2_OPIVI</name>
<accession>A0A074Z2L2</accession>
<dbReference type="CTD" id="20324593"/>